<evidence type="ECO:0000259" key="1">
    <source>
        <dbReference type="Pfam" id="PF04389"/>
    </source>
</evidence>
<protein>
    <submittedName>
        <fullName evidence="2">M28 family peptidase</fullName>
    </submittedName>
</protein>
<dbReference type="Gene3D" id="3.50.30.30">
    <property type="match status" value="1"/>
</dbReference>
<dbReference type="SUPFAM" id="SSF53187">
    <property type="entry name" value="Zn-dependent exopeptidases"/>
    <property type="match status" value="1"/>
</dbReference>
<organism evidence="2 3">
    <name type="scientific">Halobacillus litoralis</name>
    <dbReference type="NCBI Taxonomy" id="45668"/>
    <lineage>
        <taxon>Bacteria</taxon>
        <taxon>Bacillati</taxon>
        <taxon>Bacillota</taxon>
        <taxon>Bacilli</taxon>
        <taxon>Bacillales</taxon>
        <taxon>Bacillaceae</taxon>
        <taxon>Halobacillus</taxon>
    </lineage>
</organism>
<dbReference type="Pfam" id="PF04389">
    <property type="entry name" value="Peptidase_M28"/>
    <property type="match status" value="1"/>
</dbReference>
<dbReference type="PANTHER" id="PTHR12147">
    <property type="entry name" value="METALLOPEPTIDASE M28 FAMILY MEMBER"/>
    <property type="match status" value="1"/>
</dbReference>
<accession>A0A845F611</accession>
<feature type="domain" description="Peptidase M28" evidence="1">
    <location>
        <begin position="205"/>
        <end position="381"/>
    </location>
</feature>
<sequence length="407" mass="46161">MSTFQEGVMDHFILLSEKIGCRPVGSKANHAAADYIEETFRNAGLVVEKQEFEVPAWHLHETNLEFNGETLESQGNNFSEACEVSGEIVPFCTLEELESSSYLGGNIAFLYGELSKENYVPKGFTIYNPDHHQKTLKLLEEKNPSAIIFVRMEKGKNLPIINDWDFSIPSLTISPEVGLKIMNDYQRSSATCKIHSKRNKGWTKNIIGRKQGQGKEKIILAAHYDTVFETNGAYDNASGIAILLSLVEEISRRKDWKVGFEFIAFSSEEYLGLGDEYYLREHKGSLEDAILALNFDGVGQTLGTNNITLMAGSDELEIYLRNIKREFPAVQWTLPWYESNHYTFFSNGVPSIPFSSNGVRDLIHTKDDTIQWMNECKLNEVRVFALEIIEGLQEKSNVWTRKKQASL</sequence>
<comment type="caution">
    <text evidence="2">The sequence shown here is derived from an EMBL/GenBank/DDBJ whole genome shotgun (WGS) entry which is preliminary data.</text>
</comment>
<gene>
    <name evidence="2" type="ORF">GLW00_00620</name>
</gene>
<dbReference type="OrthoDB" id="9789219at2"/>
<dbReference type="EMBL" id="WMFA01000001">
    <property type="protein sequence ID" value="MYL69329.1"/>
    <property type="molecule type" value="Genomic_DNA"/>
</dbReference>
<dbReference type="InterPro" id="IPR045175">
    <property type="entry name" value="M28_fam"/>
</dbReference>
<proteinExistence type="predicted"/>
<dbReference type="RefSeq" id="WP_160910543.1">
    <property type="nucleotide sequence ID" value="NZ_WMFA01000001.1"/>
</dbReference>
<dbReference type="InterPro" id="IPR007484">
    <property type="entry name" value="Peptidase_M28"/>
</dbReference>
<dbReference type="GO" id="GO:0006508">
    <property type="term" value="P:proteolysis"/>
    <property type="evidence" value="ECO:0007669"/>
    <property type="project" value="InterPro"/>
</dbReference>
<name>A0A845F611_9BACI</name>
<dbReference type="Proteomes" id="UP000450457">
    <property type="component" value="Unassembled WGS sequence"/>
</dbReference>
<dbReference type="GO" id="GO:0008235">
    <property type="term" value="F:metalloexopeptidase activity"/>
    <property type="evidence" value="ECO:0007669"/>
    <property type="project" value="InterPro"/>
</dbReference>
<dbReference type="GeneID" id="78005471"/>
<dbReference type="PANTHER" id="PTHR12147:SF26">
    <property type="entry name" value="PEPTIDASE M28 DOMAIN-CONTAINING PROTEIN"/>
    <property type="match status" value="1"/>
</dbReference>
<evidence type="ECO:0000313" key="2">
    <source>
        <dbReference type="EMBL" id="MYL69329.1"/>
    </source>
</evidence>
<evidence type="ECO:0000313" key="3">
    <source>
        <dbReference type="Proteomes" id="UP000450457"/>
    </source>
</evidence>
<reference evidence="2 3" key="1">
    <citation type="submission" date="2019-11" db="EMBL/GenBank/DDBJ databases">
        <title>Genome sequences of 17 halophilic strains isolated from different environments.</title>
        <authorList>
            <person name="Furrow R.E."/>
        </authorList>
    </citation>
    <scope>NUCLEOTIDE SEQUENCE [LARGE SCALE GENOMIC DNA]</scope>
    <source>
        <strain evidence="2 3">SL-4</strain>
    </source>
</reference>
<dbReference type="AlphaFoldDB" id="A0A845F611"/>
<dbReference type="Gene3D" id="3.40.630.10">
    <property type="entry name" value="Zn peptidases"/>
    <property type="match status" value="1"/>
</dbReference>